<dbReference type="Pfam" id="PF03703">
    <property type="entry name" value="bPH_2"/>
    <property type="match status" value="1"/>
</dbReference>
<gene>
    <name evidence="2" type="ORF">ANACOL_03420</name>
</gene>
<dbReference type="AlphaFoldDB" id="B0PF41"/>
<comment type="caution">
    <text evidence="2">The sequence shown here is derived from an EMBL/GenBank/DDBJ whole genome shotgun (WGS) entry which is preliminary data.</text>
</comment>
<dbReference type="STRING" id="169435.ERS852551_00348"/>
<proteinExistence type="predicted"/>
<name>B0PF41_9FIRM</name>
<dbReference type="PANTHER" id="PTHR37938">
    <property type="entry name" value="BLL0215 PROTEIN"/>
    <property type="match status" value="1"/>
</dbReference>
<reference evidence="2" key="2">
    <citation type="submission" date="2013-09" db="EMBL/GenBank/DDBJ databases">
        <title>Draft genome sequence of Anaerotruncus colihominis(DSM 17241).</title>
        <authorList>
            <person name="Sudarsanam P."/>
            <person name="Ley R."/>
            <person name="Guruge J."/>
            <person name="Turnbaugh P.J."/>
            <person name="Mahowald M."/>
            <person name="Liep D."/>
            <person name="Gordon J."/>
        </authorList>
    </citation>
    <scope>NUCLEOTIDE SEQUENCE</scope>
    <source>
        <strain evidence="2">DSM 17241</strain>
    </source>
</reference>
<organism evidence="2 3">
    <name type="scientific">Anaerotruncus colihominis DSM 17241</name>
    <dbReference type="NCBI Taxonomy" id="445972"/>
    <lineage>
        <taxon>Bacteria</taxon>
        <taxon>Bacillati</taxon>
        <taxon>Bacillota</taxon>
        <taxon>Clostridia</taxon>
        <taxon>Eubacteriales</taxon>
        <taxon>Oscillospiraceae</taxon>
        <taxon>Anaerotruncus</taxon>
    </lineage>
</organism>
<evidence type="ECO:0000313" key="3">
    <source>
        <dbReference type="Proteomes" id="UP000003803"/>
    </source>
</evidence>
<keyword evidence="3" id="KW-1185">Reference proteome</keyword>
<dbReference type="InterPro" id="IPR005182">
    <property type="entry name" value="YdbS-like_PH"/>
</dbReference>
<dbReference type="Proteomes" id="UP000003803">
    <property type="component" value="Unassembled WGS sequence"/>
</dbReference>
<dbReference type="EMBL" id="ABGD02000025">
    <property type="protein sequence ID" value="EDS09974.1"/>
    <property type="molecule type" value="Genomic_DNA"/>
</dbReference>
<accession>B0PF41</accession>
<evidence type="ECO:0000313" key="2">
    <source>
        <dbReference type="EMBL" id="EDS09974.1"/>
    </source>
</evidence>
<sequence>MPRPFGATGNDGEKNPPFRRGNILFLFVPHFAAEWRIFIMEGITILWHDRKRICGMPITFTRYSLSDDRLFLETGLLNMKQEEVILYRVRDISLSISLWQRIFRVGTVLVQSSDKSLPKLELKNIRKPREVKELIHKQVEEMKIARRMRVGEIVDDGDDGCDDCGDDDAIL</sequence>
<dbReference type="eggNOG" id="COG3428">
    <property type="taxonomic scope" value="Bacteria"/>
</dbReference>
<evidence type="ECO:0000259" key="1">
    <source>
        <dbReference type="Pfam" id="PF03703"/>
    </source>
</evidence>
<dbReference type="PANTHER" id="PTHR37938:SF1">
    <property type="entry name" value="BLL0215 PROTEIN"/>
    <property type="match status" value="1"/>
</dbReference>
<reference evidence="2" key="1">
    <citation type="submission" date="2007-11" db="EMBL/GenBank/DDBJ databases">
        <authorList>
            <person name="Fulton L."/>
            <person name="Clifton S."/>
            <person name="Fulton B."/>
            <person name="Xu J."/>
            <person name="Minx P."/>
            <person name="Pepin K.H."/>
            <person name="Johnson M."/>
            <person name="Thiruvilangam P."/>
            <person name="Bhonagiri V."/>
            <person name="Nash W.E."/>
            <person name="Mardis E.R."/>
            <person name="Wilson R.K."/>
        </authorList>
    </citation>
    <scope>NUCLEOTIDE SEQUENCE [LARGE SCALE GENOMIC DNA]</scope>
    <source>
        <strain evidence="2">DSM 17241</strain>
    </source>
</reference>
<protein>
    <recommendedName>
        <fullName evidence="1">YdbS-like PH domain-containing protein</fullName>
    </recommendedName>
</protein>
<dbReference type="HOGENOM" id="CLU_133070_0_0_9"/>
<feature type="domain" description="YdbS-like PH" evidence="1">
    <location>
        <begin position="60"/>
        <end position="135"/>
    </location>
</feature>